<evidence type="ECO:0000313" key="3">
    <source>
        <dbReference type="Proteomes" id="UP001177080"/>
    </source>
</evidence>
<proteinExistence type="predicted"/>
<accession>A0ABT8XET0</accession>
<sequence>MREAAIIPFVKSGLAAFLVFPLLAGSVSAEEAGPEDLAIARSVATMLQSARAVVSVNQARINDPNIGDKGLSGAVVLAEAIANYQKATRRDPRTVDPASYEGRLLKAQMDAVVAVMDANQATINAKGKGFKGFIPATFTRLVNEAFEARIGTEASMKFTAPPVLIRNRKARPDAFEAAAIRDYLEAADWPKGQIYSATVEEDGRRRTRVMVPEYYAPSCLTCHGDPAGELDITGYPKEGAHEGDLGGVISIGLIPQ</sequence>
<protein>
    <submittedName>
        <fullName evidence="2">DUF3365 domain-containing protein</fullName>
    </submittedName>
</protein>
<feature type="domain" description="Tll0287-like" evidence="1">
    <location>
        <begin position="97"/>
        <end position="252"/>
    </location>
</feature>
<gene>
    <name evidence="2" type="ORF">GB928_013140</name>
</gene>
<name>A0ABT8XET0_9HYPH</name>
<dbReference type="EMBL" id="WHSC02000005">
    <property type="protein sequence ID" value="MDO6122132.1"/>
    <property type="molecule type" value="Genomic_DNA"/>
</dbReference>
<keyword evidence="3" id="KW-1185">Reference proteome</keyword>
<dbReference type="Pfam" id="PF11845">
    <property type="entry name" value="Tll0287-like"/>
    <property type="match status" value="1"/>
</dbReference>
<evidence type="ECO:0000313" key="2">
    <source>
        <dbReference type="EMBL" id="MDO6122132.1"/>
    </source>
</evidence>
<dbReference type="InterPro" id="IPR021796">
    <property type="entry name" value="Tll0287-like_dom"/>
</dbReference>
<dbReference type="Proteomes" id="UP001177080">
    <property type="component" value="Unassembled WGS sequence"/>
</dbReference>
<organism evidence="2 3">
    <name type="scientific">Shinella curvata</name>
    <dbReference type="NCBI Taxonomy" id="1817964"/>
    <lineage>
        <taxon>Bacteria</taxon>
        <taxon>Pseudomonadati</taxon>
        <taxon>Pseudomonadota</taxon>
        <taxon>Alphaproteobacteria</taxon>
        <taxon>Hyphomicrobiales</taxon>
        <taxon>Rhizobiaceae</taxon>
        <taxon>Shinella</taxon>
    </lineage>
</organism>
<comment type="caution">
    <text evidence="2">The sequence shown here is derived from an EMBL/GenBank/DDBJ whole genome shotgun (WGS) entry which is preliminary data.</text>
</comment>
<reference evidence="2" key="1">
    <citation type="submission" date="2022-04" db="EMBL/GenBank/DDBJ databases">
        <title>Shinella lacus sp. nov., a novel member of the genus Shinella from water.</title>
        <authorList>
            <person name="Deng Y."/>
        </authorList>
    </citation>
    <scope>NUCLEOTIDE SEQUENCE</scope>
    <source>
        <strain evidence="2">JCM 31239</strain>
    </source>
</reference>
<evidence type="ECO:0000259" key="1">
    <source>
        <dbReference type="Pfam" id="PF11845"/>
    </source>
</evidence>
<dbReference type="RefSeq" id="WP_244762647.1">
    <property type="nucleotide sequence ID" value="NZ_JALJCJ010000005.1"/>
</dbReference>